<dbReference type="AlphaFoldDB" id="A0A7M7GR83"/>
<protein>
    <submittedName>
        <fullName evidence="3">Sperm mitochondrial-associated cysteine-rich protein-like</fullName>
    </submittedName>
</protein>
<evidence type="ECO:0000313" key="1">
    <source>
        <dbReference type="EnsemblMetazoa" id="XP_006562962"/>
    </source>
</evidence>
<dbReference type="GeneID" id="102655031"/>
<keyword evidence="2" id="KW-1185">Reference proteome</keyword>
<reference evidence="1" key="1">
    <citation type="submission" date="2021-01" db="UniProtKB">
        <authorList>
            <consortium name="EnsemblMetazoa"/>
        </authorList>
    </citation>
    <scope>IDENTIFICATION</scope>
    <source>
        <strain evidence="1">DH4</strain>
    </source>
</reference>
<proteinExistence type="predicted"/>
<accession>A0A8B6YZH6</accession>
<evidence type="ECO:0000313" key="2">
    <source>
        <dbReference type="Proteomes" id="UP000005203"/>
    </source>
</evidence>
<name>A0A7M7GR83_APIME</name>
<evidence type="ECO:0000313" key="3">
    <source>
        <dbReference type="RefSeq" id="XP_006562962.1"/>
    </source>
</evidence>
<dbReference type="Proteomes" id="UP000005203">
    <property type="component" value="Linkage group LG10"/>
</dbReference>
<gene>
    <name evidence="3" type="primary">LOC102655031</name>
</gene>
<dbReference type="RefSeq" id="XP_006562962.1">
    <property type="nucleotide sequence ID" value="XM_006562899.3"/>
</dbReference>
<organism evidence="1">
    <name type="scientific">Apis mellifera</name>
    <name type="common">Honeybee</name>
    <dbReference type="NCBI Taxonomy" id="7460"/>
    <lineage>
        <taxon>Eukaryota</taxon>
        <taxon>Metazoa</taxon>
        <taxon>Ecdysozoa</taxon>
        <taxon>Arthropoda</taxon>
        <taxon>Hexapoda</taxon>
        <taxon>Insecta</taxon>
        <taxon>Pterygota</taxon>
        <taxon>Neoptera</taxon>
        <taxon>Endopterygota</taxon>
        <taxon>Hymenoptera</taxon>
        <taxon>Apocrita</taxon>
        <taxon>Aculeata</taxon>
        <taxon>Apoidea</taxon>
        <taxon>Anthophila</taxon>
        <taxon>Apidae</taxon>
        <taxon>Apis</taxon>
    </lineage>
</organism>
<dbReference type="KEGG" id="ame:102655031"/>
<sequence>MSCSKTQGTWNDLEEMKYLLCAIECCKCPCIPPPPVCSVLLPPRIEELPAYMPVQRPCCPPPVCPPMLCCPAPPPCPVSLPSCAALPPSCRIPIVPSPCIPCPPICPSRGPPPLRIVSCCPTSLPCYPGELYHNIYYYIYYFFDKK</sequence>
<accession>A0A7M7GR83</accession>
<dbReference type="EnsemblMetazoa" id="XM_006562899">
    <property type="protein sequence ID" value="XP_006562962"/>
    <property type="gene ID" value="LOC102655031"/>
</dbReference>
<reference evidence="3" key="2">
    <citation type="submission" date="2025-04" db="UniProtKB">
        <authorList>
            <consortium name="RefSeq"/>
        </authorList>
    </citation>
    <scope>IDENTIFICATION</scope>
    <source>
        <strain evidence="3">DH4</strain>
        <tissue evidence="3">Whole body</tissue>
    </source>
</reference>